<dbReference type="EMBL" id="CH963857">
    <property type="protein sequence ID" value="KRF98401.1"/>
    <property type="molecule type" value="Genomic_DNA"/>
</dbReference>
<dbReference type="Proteomes" id="UP000007798">
    <property type="component" value="Unassembled WGS sequence"/>
</dbReference>
<organism evidence="1 2">
    <name type="scientific">Drosophila willistoni</name>
    <name type="common">Fruit fly</name>
    <dbReference type="NCBI Taxonomy" id="7260"/>
    <lineage>
        <taxon>Eukaryota</taxon>
        <taxon>Metazoa</taxon>
        <taxon>Ecdysozoa</taxon>
        <taxon>Arthropoda</taxon>
        <taxon>Hexapoda</taxon>
        <taxon>Insecta</taxon>
        <taxon>Pterygota</taxon>
        <taxon>Neoptera</taxon>
        <taxon>Endopterygota</taxon>
        <taxon>Diptera</taxon>
        <taxon>Brachycera</taxon>
        <taxon>Muscomorpha</taxon>
        <taxon>Ephydroidea</taxon>
        <taxon>Drosophilidae</taxon>
        <taxon>Drosophila</taxon>
        <taxon>Sophophora</taxon>
    </lineage>
</organism>
<gene>
    <name evidence="1" type="primary">Dwil\GK27314</name>
    <name evidence="1" type="ORF">Dwil_GK27314</name>
</gene>
<accession>A0A0Q9WQJ4</accession>
<reference evidence="1 2" key="1">
    <citation type="journal article" date="2007" name="Nature">
        <title>Evolution of genes and genomes on the Drosophila phylogeny.</title>
        <authorList>
            <consortium name="Drosophila 12 Genomes Consortium"/>
            <person name="Clark A.G."/>
            <person name="Eisen M.B."/>
            <person name="Smith D.R."/>
            <person name="Bergman C.M."/>
            <person name="Oliver B."/>
            <person name="Markow T.A."/>
            <person name="Kaufman T.C."/>
            <person name="Kellis M."/>
            <person name="Gelbart W."/>
            <person name="Iyer V.N."/>
            <person name="Pollard D.A."/>
            <person name="Sackton T.B."/>
            <person name="Larracuente A.M."/>
            <person name="Singh N.D."/>
            <person name="Abad J.P."/>
            <person name="Abt D.N."/>
            <person name="Adryan B."/>
            <person name="Aguade M."/>
            <person name="Akashi H."/>
            <person name="Anderson W.W."/>
            <person name="Aquadro C.F."/>
            <person name="Ardell D.H."/>
            <person name="Arguello R."/>
            <person name="Artieri C.G."/>
            <person name="Barbash D.A."/>
            <person name="Barker D."/>
            <person name="Barsanti P."/>
            <person name="Batterham P."/>
            <person name="Batzoglou S."/>
            <person name="Begun D."/>
            <person name="Bhutkar A."/>
            <person name="Blanco E."/>
            <person name="Bosak S.A."/>
            <person name="Bradley R.K."/>
            <person name="Brand A.D."/>
            <person name="Brent M.R."/>
            <person name="Brooks A.N."/>
            <person name="Brown R.H."/>
            <person name="Butlin R.K."/>
            <person name="Caggese C."/>
            <person name="Calvi B.R."/>
            <person name="Bernardo de Carvalho A."/>
            <person name="Caspi A."/>
            <person name="Castrezana S."/>
            <person name="Celniker S.E."/>
            <person name="Chang J.L."/>
            <person name="Chapple C."/>
            <person name="Chatterji S."/>
            <person name="Chinwalla A."/>
            <person name="Civetta A."/>
            <person name="Clifton S.W."/>
            <person name="Comeron J.M."/>
            <person name="Costello J.C."/>
            <person name="Coyne J.A."/>
            <person name="Daub J."/>
            <person name="David R.G."/>
            <person name="Delcher A.L."/>
            <person name="Delehaunty K."/>
            <person name="Do C.B."/>
            <person name="Ebling H."/>
            <person name="Edwards K."/>
            <person name="Eickbush T."/>
            <person name="Evans J.D."/>
            <person name="Filipski A."/>
            <person name="Findeiss S."/>
            <person name="Freyhult E."/>
            <person name="Fulton L."/>
            <person name="Fulton R."/>
            <person name="Garcia A.C."/>
            <person name="Gardiner A."/>
            <person name="Garfield D.A."/>
            <person name="Garvin B.E."/>
            <person name="Gibson G."/>
            <person name="Gilbert D."/>
            <person name="Gnerre S."/>
            <person name="Godfrey J."/>
            <person name="Good R."/>
            <person name="Gotea V."/>
            <person name="Gravely B."/>
            <person name="Greenberg A.J."/>
            <person name="Griffiths-Jones S."/>
            <person name="Gross S."/>
            <person name="Guigo R."/>
            <person name="Gustafson E.A."/>
            <person name="Haerty W."/>
            <person name="Hahn M.W."/>
            <person name="Halligan D.L."/>
            <person name="Halpern A.L."/>
            <person name="Halter G.M."/>
            <person name="Han M.V."/>
            <person name="Heger A."/>
            <person name="Hillier L."/>
            <person name="Hinrichs A.S."/>
            <person name="Holmes I."/>
            <person name="Hoskins R.A."/>
            <person name="Hubisz M.J."/>
            <person name="Hultmark D."/>
            <person name="Huntley M.A."/>
            <person name="Jaffe D.B."/>
            <person name="Jagadeeshan S."/>
            <person name="Jeck W.R."/>
            <person name="Johnson J."/>
            <person name="Jones C.D."/>
            <person name="Jordan W.C."/>
            <person name="Karpen G.H."/>
            <person name="Kataoka E."/>
            <person name="Keightley P.D."/>
            <person name="Kheradpour P."/>
            <person name="Kirkness E.F."/>
            <person name="Koerich L.B."/>
            <person name="Kristiansen K."/>
            <person name="Kudrna D."/>
            <person name="Kulathinal R.J."/>
            <person name="Kumar S."/>
            <person name="Kwok R."/>
            <person name="Lander E."/>
            <person name="Langley C.H."/>
            <person name="Lapoint R."/>
            <person name="Lazzaro B.P."/>
            <person name="Lee S.J."/>
            <person name="Levesque L."/>
            <person name="Li R."/>
            <person name="Lin C.F."/>
            <person name="Lin M.F."/>
            <person name="Lindblad-Toh K."/>
            <person name="Llopart A."/>
            <person name="Long M."/>
            <person name="Low L."/>
            <person name="Lozovsky E."/>
            <person name="Lu J."/>
            <person name="Luo M."/>
            <person name="Machado C.A."/>
            <person name="Makalowski W."/>
            <person name="Marzo M."/>
            <person name="Matsuda M."/>
            <person name="Matzkin L."/>
            <person name="McAllister B."/>
            <person name="McBride C.S."/>
            <person name="McKernan B."/>
            <person name="McKernan K."/>
            <person name="Mendez-Lago M."/>
            <person name="Minx P."/>
            <person name="Mollenhauer M.U."/>
            <person name="Montooth K."/>
            <person name="Mount S.M."/>
            <person name="Mu X."/>
            <person name="Myers E."/>
            <person name="Negre B."/>
            <person name="Newfeld S."/>
            <person name="Nielsen R."/>
            <person name="Noor M.A."/>
            <person name="O'Grady P."/>
            <person name="Pachter L."/>
            <person name="Papaceit M."/>
            <person name="Parisi M.J."/>
            <person name="Parisi M."/>
            <person name="Parts L."/>
            <person name="Pedersen J.S."/>
            <person name="Pesole G."/>
            <person name="Phillippy A.M."/>
            <person name="Ponting C.P."/>
            <person name="Pop M."/>
            <person name="Porcelli D."/>
            <person name="Powell J.R."/>
            <person name="Prohaska S."/>
            <person name="Pruitt K."/>
            <person name="Puig M."/>
            <person name="Quesneville H."/>
            <person name="Ram K.R."/>
            <person name="Rand D."/>
            <person name="Rasmussen M.D."/>
            <person name="Reed L.K."/>
            <person name="Reenan R."/>
            <person name="Reily A."/>
            <person name="Remington K.A."/>
            <person name="Rieger T.T."/>
            <person name="Ritchie M.G."/>
            <person name="Robin C."/>
            <person name="Rogers Y.H."/>
            <person name="Rohde C."/>
            <person name="Rozas J."/>
            <person name="Rubenfield M.J."/>
            <person name="Ruiz A."/>
            <person name="Russo S."/>
            <person name="Salzberg S.L."/>
            <person name="Sanchez-Gracia A."/>
            <person name="Saranga D.J."/>
            <person name="Sato H."/>
            <person name="Schaeffer S.W."/>
            <person name="Schatz M.C."/>
            <person name="Schlenke T."/>
            <person name="Schwartz R."/>
            <person name="Segarra C."/>
            <person name="Singh R.S."/>
            <person name="Sirot L."/>
            <person name="Sirota M."/>
            <person name="Sisneros N.B."/>
            <person name="Smith C.D."/>
            <person name="Smith T.F."/>
            <person name="Spieth J."/>
            <person name="Stage D.E."/>
            <person name="Stark A."/>
            <person name="Stephan W."/>
            <person name="Strausberg R.L."/>
            <person name="Strempel S."/>
            <person name="Sturgill D."/>
            <person name="Sutton G."/>
            <person name="Sutton G.G."/>
            <person name="Tao W."/>
            <person name="Teichmann S."/>
            <person name="Tobari Y.N."/>
            <person name="Tomimura Y."/>
            <person name="Tsolas J.M."/>
            <person name="Valente V.L."/>
            <person name="Venter E."/>
            <person name="Venter J.C."/>
            <person name="Vicario S."/>
            <person name="Vieira F.G."/>
            <person name="Vilella A.J."/>
            <person name="Villasante A."/>
            <person name="Walenz B."/>
            <person name="Wang J."/>
            <person name="Wasserman M."/>
            <person name="Watts T."/>
            <person name="Wilson D."/>
            <person name="Wilson R.K."/>
            <person name="Wing R.A."/>
            <person name="Wolfner M.F."/>
            <person name="Wong A."/>
            <person name="Wong G.K."/>
            <person name="Wu C.I."/>
            <person name="Wu G."/>
            <person name="Yamamoto D."/>
            <person name="Yang H.P."/>
            <person name="Yang S.P."/>
            <person name="Yorke J.A."/>
            <person name="Yoshida K."/>
            <person name="Zdobnov E."/>
            <person name="Zhang P."/>
            <person name="Zhang Y."/>
            <person name="Zimin A.V."/>
            <person name="Baldwin J."/>
            <person name="Abdouelleil A."/>
            <person name="Abdulkadir J."/>
            <person name="Abebe A."/>
            <person name="Abera B."/>
            <person name="Abreu J."/>
            <person name="Acer S.C."/>
            <person name="Aftuck L."/>
            <person name="Alexander A."/>
            <person name="An P."/>
            <person name="Anderson E."/>
            <person name="Anderson S."/>
            <person name="Arachi H."/>
            <person name="Azer M."/>
            <person name="Bachantsang P."/>
            <person name="Barry A."/>
            <person name="Bayul T."/>
            <person name="Berlin A."/>
            <person name="Bessette D."/>
            <person name="Bloom T."/>
            <person name="Blye J."/>
            <person name="Boguslavskiy L."/>
            <person name="Bonnet C."/>
            <person name="Boukhgalter B."/>
            <person name="Bourzgui I."/>
            <person name="Brown A."/>
            <person name="Cahill P."/>
            <person name="Channer S."/>
            <person name="Cheshatsang Y."/>
            <person name="Chuda L."/>
            <person name="Citroen M."/>
            <person name="Collymore A."/>
            <person name="Cooke P."/>
            <person name="Costello M."/>
            <person name="D'Aco K."/>
            <person name="Daza R."/>
            <person name="De Haan G."/>
            <person name="DeGray S."/>
            <person name="DeMaso C."/>
            <person name="Dhargay N."/>
            <person name="Dooley K."/>
            <person name="Dooley E."/>
            <person name="Doricent M."/>
            <person name="Dorje P."/>
            <person name="Dorjee K."/>
            <person name="Dupes A."/>
            <person name="Elong R."/>
            <person name="Falk J."/>
            <person name="Farina A."/>
            <person name="Faro S."/>
            <person name="Ferguson D."/>
            <person name="Fisher S."/>
            <person name="Foley C.D."/>
            <person name="Franke A."/>
            <person name="Friedrich D."/>
            <person name="Gadbois L."/>
            <person name="Gearin G."/>
            <person name="Gearin C.R."/>
            <person name="Giannoukos G."/>
            <person name="Goode T."/>
            <person name="Graham J."/>
            <person name="Grandbois E."/>
            <person name="Grewal S."/>
            <person name="Gyaltsen K."/>
            <person name="Hafez N."/>
            <person name="Hagos B."/>
            <person name="Hall J."/>
            <person name="Henson C."/>
            <person name="Hollinger A."/>
            <person name="Honan T."/>
            <person name="Huard M.D."/>
            <person name="Hughes L."/>
            <person name="Hurhula B."/>
            <person name="Husby M.E."/>
            <person name="Kamat A."/>
            <person name="Kanga B."/>
            <person name="Kashin S."/>
            <person name="Khazanovich D."/>
            <person name="Kisner P."/>
            <person name="Lance K."/>
            <person name="Lara M."/>
            <person name="Lee W."/>
            <person name="Lennon N."/>
            <person name="Letendre F."/>
            <person name="LeVine R."/>
            <person name="Lipovsky A."/>
            <person name="Liu X."/>
            <person name="Liu J."/>
            <person name="Liu S."/>
            <person name="Lokyitsang T."/>
            <person name="Lokyitsang Y."/>
            <person name="Lubonja R."/>
            <person name="Lui A."/>
            <person name="MacDonald P."/>
            <person name="Magnisalis V."/>
            <person name="Maru K."/>
            <person name="Matthews C."/>
            <person name="McCusker W."/>
            <person name="McDonough S."/>
            <person name="Mehta T."/>
            <person name="Meldrim J."/>
            <person name="Meneus L."/>
            <person name="Mihai O."/>
            <person name="Mihalev A."/>
            <person name="Mihova T."/>
            <person name="Mittelman R."/>
            <person name="Mlenga V."/>
            <person name="Montmayeur A."/>
            <person name="Mulrain L."/>
            <person name="Navidi A."/>
            <person name="Naylor J."/>
            <person name="Negash T."/>
            <person name="Nguyen T."/>
            <person name="Nguyen N."/>
            <person name="Nicol R."/>
            <person name="Norbu C."/>
            <person name="Norbu N."/>
            <person name="Novod N."/>
            <person name="O'Neill B."/>
            <person name="Osman S."/>
            <person name="Markiewicz E."/>
            <person name="Oyono O.L."/>
            <person name="Patti C."/>
            <person name="Phunkhang P."/>
            <person name="Pierre F."/>
            <person name="Priest M."/>
            <person name="Raghuraman S."/>
            <person name="Rege F."/>
            <person name="Reyes R."/>
            <person name="Rise C."/>
            <person name="Rogov P."/>
            <person name="Ross K."/>
            <person name="Ryan E."/>
            <person name="Settipalli S."/>
            <person name="Shea T."/>
            <person name="Sherpa N."/>
            <person name="Shi L."/>
            <person name="Shih D."/>
            <person name="Sparrow T."/>
            <person name="Spaulding J."/>
            <person name="Stalker J."/>
            <person name="Stange-Thomann N."/>
            <person name="Stavropoulos S."/>
            <person name="Stone C."/>
            <person name="Strader C."/>
            <person name="Tesfaye S."/>
            <person name="Thomson T."/>
            <person name="Thoulutsang Y."/>
            <person name="Thoulutsang D."/>
            <person name="Topham K."/>
            <person name="Topping I."/>
            <person name="Tsamla T."/>
            <person name="Vassiliev H."/>
            <person name="Vo A."/>
            <person name="Wangchuk T."/>
            <person name="Wangdi T."/>
            <person name="Weiand M."/>
            <person name="Wilkinson J."/>
            <person name="Wilson A."/>
            <person name="Yadav S."/>
            <person name="Young G."/>
            <person name="Yu Q."/>
            <person name="Zembek L."/>
            <person name="Zhong D."/>
            <person name="Zimmer A."/>
            <person name="Zwirko Z."/>
            <person name="Jaffe D.B."/>
            <person name="Alvarez P."/>
            <person name="Brockman W."/>
            <person name="Butler J."/>
            <person name="Chin C."/>
            <person name="Gnerre S."/>
            <person name="Grabherr M."/>
            <person name="Kleber M."/>
            <person name="Mauceli E."/>
            <person name="MacCallum I."/>
        </authorList>
    </citation>
    <scope>NUCLEOTIDE SEQUENCE [LARGE SCALE GENOMIC DNA]</scope>
    <source>
        <strain evidence="2">Tucson 14030-0811.24</strain>
    </source>
</reference>
<proteinExistence type="predicted"/>
<name>A0A0Q9WQJ4_DROWI</name>
<dbReference type="AlphaFoldDB" id="A0A0Q9WQJ4"/>
<dbReference type="InParanoid" id="A0A0Q9WQJ4"/>
<protein>
    <submittedName>
        <fullName evidence="1">Uncharacterized protein</fullName>
    </submittedName>
</protein>
<evidence type="ECO:0000313" key="1">
    <source>
        <dbReference type="EMBL" id="KRF98401.1"/>
    </source>
</evidence>
<sequence length="38" mass="4833">MQFVKKFCKGFNKELQKQNFGFEYNRVHLFYRSQHYLK</sequence>
<dbReference type="Pfam" id="PF21534">
    <property type="entry name" value="Rost"/>
    <property type="match status" value="1"/>
</dbReference>
<dbReference type="InterPro" id="IPR049352">
    <property type="entry name" value="Rost"/>
</dbReference>
<evidence type="ECO:0000313" key="2">
    <source>
        <dbReference type="Proteomes" id="UP000007798"/>
    </source>
</evidence>
<keyword evidence="2" id="KW-1185">Reference proteome</keyword>